<protein>
    <submittedName>
        <fullName evidence="2">Uncharacterized protein</fullName>
    </submittedName>
</protein>
<dbReference type="Proteomes" id="UP001054821">
    <property type="component" value="Chromosome 7"/>
</dbReference>
<organism evidence="2 3">
    <name type="scientific">Prunus dulcis</name>
    <name type="common">Almond</name>
    <name type="synonym">Amygdalus dulcis</name>
    <dbReference type="NCBI Taxonomy" id="3755"/>
    <lineage>
        <taxon>Eukaryota</taxon>
        <taxon>Viridiplantae</taxon>
        <taxon>Streptophyta</taxon>
        <taxon>Embryophyta</taxon>
        <taxon>Tracheophyta</taxon>
        <taxon>Spermatophyta</taxon>
        <taxon>Magnoliopsida</taxon>
        <taxon>eudicotyledons</taxon>
        <taxon>Gunneridae</taxon>
        <taxon>Pentapetalae</taxon>
        <taxon>rosids</taxon>
        <taxon>fabids</taxon>
        <taxon>Rosales</taxon>
        <taxon>Rosaceae</taxon>
        <taxon>Amygdaloideae</taxon>
        <taxon>Amygdaleae</taxon>
        <taxon>Prunus</taxon>
    </lineage>
</organism>
<sequence length="111" mass="11829">MESSKSIRKAPHGVFPLGAVKKFDFVNDFGQEPSPELPLGLPRLVGPRVCLGFLLHTGGVSEEGLVVFEEDDELELGSMMDEEGSEDRGRVVGVDGGEEGSEDGGGVIWGR</sequence>
<accession>A0AAD4V6M0</accession>
<dbReference type="AlphaFoldDB" id="A0AAD4V6M0"/>
<name>A0AAD4V6M0_PRUDU</name>
<reference evidence="2 3" key="1">
    <citation type="journal article" date="2022" name="G3 (Bethesda)">
        <title>Whole-genome sequence and methylome profiling of the almond [Prunus dulcis (Mill.) D.A. Webb] cultivar 'Nonpareil'.</title>
        <authorList>
            <person name="D'Amico-Willman K.M."/>
            <person name="Ouma W.Z."/>
            <person name="Meulia T."/>
            <person name="Sideli G.M."/>
            <person name="Gradziel T.M."/>
            <person name="Fresnedo-Ramirez J."/>
        </authorList>
    </citation>
    <scope>NUCLEOTIDE SEQUENCE [LARGE SCALE GENOMIC DNA]</scope>
    <source>
        <strain evidence="2">Clone GOH B32 T37-40</strain>
    </source>
</reference>
<comment type="caution">
    <text evidence="2">The sequence shown here is derived from an EMBL/GenBank/DDBJ whole genome shotgun (WGS) entry which is preliminary data.</text>
</comment>
<evidence type="ECO:0000256" key="1">
    <source>
        <dbReference type="SAM" id="MobiDB-lite"/>
    </source>
</evidence>
<gene>
    <name evidence="2" type="ORF">L3X38_038025</name>
</gene>
<proteinExistence type="predicted"/>
<evidence type="ECO:0000313" key="2">
    <source>
        <dbReference type="EMBL" id="KAI5318317.1"/>
    </source>
</evidence>
<dbReference type="EMBL" id="JAJFAZ020000007">
    <property type="protein sequence ID" value="KAI5318317.1"/>
    <property type="molecule type" value="Genomic_DNA"/>
</dbReference>
<keyword evidence="3" id="KW-1185">Reference proteome</keyword>
<evidence type="ECO:0000313" key="3">
    <source>
        <dbReference type="Proteomes" id="UP001054821"/>
    </source>
</evidence>
<feature type="region of interest" description="Disordered" evidence="1">
    <location>
        <begin position="78"/>
        <end position="111"/>
    </location>
</feature>